<evidence type="ECO:0000313" key="7">
    <source>
        <dbReference type="Proteomes" id="UP001139408"/>
    </source>
</evidence>
<dbReference type="RefSeq" id="WP_188926567.1">
    <property type="nucleotide sequence ID" value="NZ_BMQI01000047.1"/>
</dbReference>
<dbReference type="InterPro" id="IPR000160">
    <property type="entry name" value="GGDEF_dom"/>
</dbReference>
<dbReference type="Pfam" id="PF20966">
    <property type="entry name" value="MASE6"/>
    <property type="match status" value="1"/>
</dbReference>
<dbReference type="EMBL" id="JAKILJ010000010">
    <property type="protein sequence ID" value="MCL1104799.1"/>
    <property type="molecule type" value="Genomic_DNA"/>
</dbReference>
<dbReference type="GO" id="GO:0052621">
    <property type="term" value="F:diguanylate cyclase activity"/>
    <property type="evidence" value="ECO:0007669"/>
    <property type="project" value="UniProtKB-EC"/>
</dbReference>
<dbReference type="GO" id="GO:0005886">
    <property type="term" value="C:plasma membrane"/>
    <property type="evidence" value="ECO:0007669"/>
    <property type="project" value="TreeGrafter"/>
</dbReference>
<evidence type="ECO:0000313" key="6">
    <source>
        <dbReference type="EMBL" id="MCL1104799.1"/>
    </source>
</evidence>
<keyword evidence="4" id="KW-0472">Membrane</keyword>
<sequence>MLKFWYKQFPQYPSDHPDYWRIRFIEHALLITSCYFFILTLINIFLFPGFKYALLDATGLTFSLGIYFRFRKTGNVEITSWAATLMLTGLIMLFVISTKGHAHTLLWATLIPPFSFFLIGRTWGSFISGLSFVICALLVYQQIQKPEPVAFGNGSLFNVIEVCIAQILLFRFYEKTRFSAYKKLTLRNLEIQKMAELDKLTGLYNREKLDTVLEKLLTVSSLKSNTKSTHNANNIPTSSATNISKSTSLASSIIHSNQSDNMIINDTEKSVTSEYPISIAIIDIDHFKRINDNHGHLIGDKVLCELAQLLQGQMRNDDLLARWGGEEFVIVLPNTTLADATELSERLRLHIAQHNIQDMALTISVGIAQYGQDDSAYSLLDRADKALYQAKSRGRNCVAVA</sequence>
<keyword evidence="4" id="KW-1133">Transmembrane helix</keyword>
<feature type="transmembrane region" description="Helical" evidence="4">
    <location>
        <begin position="155"/>
        <end position="173"/>
    </location>
</feature>
<evidence type="ECO:0000256" key="2">
    <source>
        <dbReference type="ARBA" id="ARBA00012528"/>
    </source>
</evidence>
<dbReference type="PANTHER" id="PTHR45138:SF9">
    <property type="entry name" value="DIGUANYLATE CYCLASE DGCM-RELATED"/>
    <property type="match status" value="1"/>
</dbReference>
<dbReference type="GO" id="GO:0043709">
    <property type="term" value="P:cell adhesion involved in single-species biofilm formation"/>
    <property type="evidence" value="ECO:0007669"/>
    <property type="project" value="TreeGrafter"/>
</dbReference>
<feature type="transmembrane region" description="Helical" evidence="4">
    <location>
        <begin position="126"/>
        <end position="143"/>
    </location>
</feature>
<feature type="transmembrane region" description="Helical" evidence="4">
    <location>
        <begin position="28"/>
        <end position="46"/>
    </location>
</feature>
<comment type="catalytic activity">
    <reaction evidence="3">
        <text>2 GTP = 3',3'-c-di-GMP + 2 diphosphate</text>
        <dbReference type="Rhea" id="RHEA:24898"/>
        <dbReference type="ChEBI" id="CHEBI:33019"/>
        <dbReference type="ChEBI" id="CHEBI:37565"/>
        <dbReference type="ChEBI" id="CHEBI:58805"/>
        <dbReference type="EC" id="2.7.7.65"/>
    </reaction>
</comment>
<dbReference type="SMART" id="SM00267">
    <property type="entry name" value="GGDEF"/>
    <property type="match status" value="1"/>
</dbReference>
<gene>
    <name evidence="6" type="ORF">L2749_05930</name>
</gene>
<organism evidence="6 7">
    <name type="scientific">Shewanella algicola</name>
    <dbReference type="NCBI Taxonomy" id="640633"/>
    <lineage>
        <taxon>Bacteria</taxon>
        <taxon>Pseudomonadati</taxon>
        <taxon>Pseudomonadota</taxon>
        <taxon>Gammaproteobacteria</taxon>
        <taxon>Alteromonadales</taxon>
        <taxon>Shewanellaceae</taxon>
        <taxon>Shewanella</taxon>
    </lineage>
</organism>
<comment type="caution">
    <text evidence="6">The sequence shown here is derived from an EMBL/GenBank/DDBJ whole genome shotgun (WGS) entry which is preliminary data.</text>
</comment>
<dbReference type="AlphaFoldDB" id="A0A9X2CAC3"/>
<dbReference type="InterPro" id="IPR050469">
    <property type="entry name" value="Diguanylate_Cyclase"/>
</dbReference>
<reference evidence="6" key="1">
    <citation type="submission" date="2022-01" db="EMBL/GenBank/DDBJ databases">
        <title>Whole genome-based taxonomy of the Shewanellaceae.</title>
        <authorList>
            <person name="Martin-Rodriguez A.J."/>
        </authorList>
    </citation>
    <scope>NUCLEOTIDE SEQUENCE</scope>
    <source>
        <strain evidence="6">DSM 23803</strain>
    </source>
</reference>
<keyword evidence="4" id="KW-0812">Transmembrane</keyword>
<comment type="cofactor">
    <cofactor evidence="1">
        <name>Mg(2+)</name>
        <dbReference type="ChEBI" id="CHEBI:18420"/>
    </cofactor>
</comment>
<dbReference type="Gene3D" id="3.30.70.270">
    <property type="match status" value="1"/>
</dbReference>
<dbReference type="GO" id="GO:1902201">
    <property type="term" value="P:negative regulation of bacterial-type flagellum-dependent cell motility"/>
    <property type="evidence" value="ECO:0007669"/>
    <property type="project" value="TreeGrafter"/>
</dbReference>
<dbReference type="NCBIfam" id="TIGR00254">
    <property type="entry name" value="GGDEF"/>
    <property type="match status" value="1"/>
</dbReference>
<accession>A0A9X2CAC3</accession>
<evidence type="ECO:0000256" key="1">
    <source>
        <dbReference type="ARBA" id="ARBA00001946"/>
    </source>
</evidence>
<dbReference type="InterPro" id="IPR029787">
    <property type="entry name" value="Nucleotide_cyclase"/>
</dbReference>
<dbReference type="SUPFAM" id="SSF55073">
    <property type="entry name" value="Nucleotide cyclase"/>
    <property type="match status" value="1"/>
</dbReference>
<dbReference type="Pfam" id="PF00990">
    <property type="entry name" value="GGDEF"/>
    <property type="match status" value="1"/>
</dbReference>
<evidence type="ECO:0000256" key="3">
    <source>
        <dbReference type="ARBA" id="ARBA00034247"/>
    </source>
</evidence>
<dbReference type="Proteomes" id="UP001139408">
    <property type="component" value="Unassembled WGS sequence"/>
</dbReference>
<protein>
    <recommendedName>
        <fullName evidence="2">diguanylate cyclase</fullName>
        <ecNumber evidence="2">2.7.7.65</ecNumber>
    </recommendedName>
</protein>
<dbReference type="CDD" id="cd01949">
    <property type="entry name" value="GGDEF"/>
    <property type="match status" value="1"/>
</dbReference>
<dbReference type="InterPro" id="IPR043128">
    <property type="entry name" value="Rev_trsase/Diguanyl_cyclase"/>
</dbReference>
<feature type="transmembrane region" description="Helical" evidence="4">
    <location>
        <begin position="52"/>
        <end position="70"/>
    </location>
</feature>
<feature type="domain" description="GGDEF" evidence="5">
    <location>
        <begin position="275"/>
        <end position="401"/>
    </location>
</feature>
<dbReference type="EC" id="2.7.7.65" evidence="2"/>
<feature type="transmembrane region" description="Helical" evidence="4">
    <location>
        <begin position="77"/>
        <end position="96"/>
    </location>
</feature>
<dbReference type="FunFam" id="3.30.70.270:FF:000001">
    <property type="entry name" value="Diguanylate cyclase domain protein"/>
    <property type="match status" value="1"/>
</dbReference>
<keyword evidence="7" id="KW-1185">Reference proteome</keyword>
<evidence type="ECO:0000259" key="5">
    <source>
        <dbReference type="PROSITE" id="PS50887"/>
    </source>
</evidence>
<dbReference type="PROSITE" id="PS50887">
    <property type="entry name" value="GGDEF"/>
    <property type="match status" value="1"/>
</dbReference>
<dbReference type="InterPro" id="IPR048435">
    <property type="entry name" value="MASE6"/>
</dbReference>
<dbReference type="PANTHER" id="PTHR45138">
    <property type="entry name" value="REGULATORY COMPONENTS OF SENSORY TRANSDUCTION SYSTEM"/>
    <property type="match status" value="1"/>
</dbReference>
<name>A0A9X2CAC3_9GAMM</name>
<evidence type="ECO:0000256" key="4">
    <source>
        <dbReference type="SAM" id="Phobius"/>
    </source>
</evidence>
<proteinExistence type="predicted"/>